<reference evidence="13" key="1">
    <citation type="submission" date="2019-03" db="EMBL/GenBank/DDBJ databases">
        <title>Aquabacterium pictum sp.nov., the first bacteriochlorophyll a-containing freshwater bacterium in the genus Aquabacterium of the class Betaproteobacteria.</title>
        <authorList>
            <person name="Hirose S."/>
            <person name="Tank M."/>
            <person name="Hara E."/>
            <person name="Tamaki H."/>
            <person name="Takaichi S."/>
            <person name="Haruta S."/>
            <person name="Hanada S."/>
        </authorList>
    </citation>
    <scope>NUCLEOTIDE SEQUENCE [LARGE SCALE GENOMIC DNA]</scope>
    <source>
        <strain evidence="13">W35</strain>
    </source>
</reference>
<dbReference type="PANTHER" id="PTHR23402">
    <property type="entry name" value="PROTEASE FAMILY C15 PYROGLUTAMYL-PEPTIDASE I-RELATED"/>
    <property type="match status" value="1"/>
</dbReference>
<comment type="subcellular location">
    <subcellularLocation>
        <location evidence="3 9">Cytoplasm</location>
    </subcellularLocation>
</comment>
<evidence type="ECO:0000256" key="5">
    <source>
        <dbReference type="ARBA" id="ARBA00022490"/>
    </source>
</evidence>
<dbReference type="EC" id="3.4.19.3" evidence="9"/>
<evidence type="ECO:0000256" key="7">
    <source>
        <dbReference type="ARBA" id="ARBA00022801"/>
    </source>
</evidence>
<dbReference type="InterPro" id="IPR036440">
    <property type="entry name" value="Peptidase_C15-like_sf"/>
</dbReference>
<dbReference type="EMBL" id="BJCL01000005">
    <property type="protein sequence ID" value="GCL63231.1"/>
    <property type="molecule type" value="Genomic_DNA"/>
</dbReference>
<dbReference type="InterPro" id="IPR016125">
    <property type="entry name" value="Peptidase_C15-like"/>
</dbReference>
<dbReference type="SUPFAM" id="SSF53182">
    <property type="entry name" value="Pyrrolidone carboxyl peptidase (pyroglutamate aminopeptidase)"/>
    <property type="match status" value="1"/>
</dbReference>
<dbReference type="GO" id="GO:0005829">
    <property type="term" value="C:cytosol"/>
    <property type="evidence" value="ECO:0007669"/>
    <property type="project" value="InterPro"/>
</dbReference>
<evidence type="ECO:0000256" key="10">
    <source>
        <dbReference type="PROSITE-ProRule" id="PRU10076"/>
    </source>
</evidence>
<dbReference type="GO" id="GO:0006508">
    <property type="term" value="P:proteolysis"/>
    <property type="evidence" value="ECO:0007669"/>
    <property type="project" value="UniProtKB-KW"/>
</dbReference>
<evidence type="ECO:0000313" key="13">
    <source>
        <dbReference type="Proteomes" id="UP000301751"/>
    </source>
</evidence>
<evidence type="ECO:0000256" key="3">
    <source>
        <dbReference type="ARBA" id="ARBA00004496"/>
    </source>
</evidence>
<comment type="subunit">
    <text evidence="9">Homotetramer.</text>
</comment>
<comment type="function">
    <text evidence="2 9">Removes 5-oxoproline from various penultimate amino acid residues except L-proline.</text>
</comment>
<keyword evidence="13" id="KW-1185">Reference proteome</keyword>
<sequence length="216" mass="22332">MSVQRVLVTGFEPFGGETINPSWDVAQALHGQVRGGATITAVQLPCAFATSLPALRAALRRHRPQLVLSLGLAGSRSAISLERVAVNLCDARIPDNAGAQPAGTPVVAGGPAACFTRLPVKALLQRLQAAGLPAELSLSAGSFVCNQVMYGLLHALRRQPGVAAGFIHLPPLPAQAAAHPGSRPLALADQVRALELLVDALVPGLDELHIPGGRTD</sequence>
<dbReference type="CDD" id="cd00501">
    <property type="entry name" value="Peptidase_C15"/>
    <property type="match status" value="1"/>
</dbReference>
<dbReference type="PROSITE" id="PS01333">
    <property type="entry name" value="PYRASE_GLU"/>
    <property type="match status" value="1"/>
</dbReference>
<dbReference type="PIRSF" id="PIRSF015592">
    <property type="entry name" value="Prld-crbxl_pptds"/>
    <property type="match status" value="1"/>
</dbReference>
<proteinExistence type="inferred from homology"/>
<protein>
    <recommendedName>
        <fullName evidence="9">Pyrrolidone-carboxylate peptidase</fullName>
        <ecNumber evidence="9">3.4.19.3</ecNumber>
    </recommendedName>
    <alternativeName>
        <fullName evidence="9">5-oxoprolyl-peptidase</fullName>
    </alternativeName>
    <alternativeName>
        <fullName evidence="9">Pyroglutamyl-peptidase I</fullName>
        <shortName evidence="9">PGP-I</shortName>
        <shortName evidence="9">Pyrase</shortName>
    </alternativeName>
</protein>
<feature type="active site" evidence="9">
    <location>
        <position position="168"/>
    </location>
</feature>
<evidence type="ECO:0000256" key="2">
    <source>
        <dbReference type="ARBA" id="ARBA00002280"/>
    </source>
</evidence>
<dbReference type="GO" id="GO:0016920">
    <property type="term" value="F:pyroglutamyl-peptidase activity"/>
    <property type="evidence" value="ECO:0007669"/>
    <property type="project" value="UniProtKB-UniRule"/>
</dbReference>
<evidence type="ECO:0000256" key="8">
    <source>
        <dbReference type="ARBA" id="ARBA00022807"/>
    </source>
</evidence>
<evidence type="ECO:0000256" key="9">
    <source>
        <dbReference type="HAMAP-Rule" id="MF_00417"/>
    </source>
</evidence>
<comment type="caution">
    <text evidence="12">The sequence shown here is derived from an EMBL/GenBank/DDBJ whole genome shotgun (WGS) entry which is preliminary data.</text>
</comment>
<comment type="catalytic activity">
    <reaction evidence="1 9 10">
        <text>Release of an N-terminal pyroglutamyl group from a polypeptide, the second amino acid generally not being Pro.</text>
        <dbReference type="EC" id="3.4.19.3"/>
    </reaction>
</comment>
<dbReference type="NCBIfam" id="NF009676">
    <property type="entry name" value="PRK13197.1"/>
    <property type="match status" value="1"/>
</dbReference>
<comment type="similarity">
    <text evidence="4 9">Belongs to the peptidase C15 family.</text>
</comment>
<dbReference type="InterPro" id="IPR033693">
    <property type="entry name" value="PGPEP1_Glu_AS"/>
</dbReference>
<dbReference type="HAMAP" id="MF_00417">
    <property type="entry name" value="Pyrrolid_peptidase"/>
    <property type="match status" value="1"/>
</dbReference>
<dbReference type="Pfam" id="PF01470">
    <property type="entry name" value="Peptidase_C15"/>
    <property type="match status" value="1"/>
</dbReference>
<keyword evidence="6 9" id="KW-0645">Protease</keyword>
<dbReference type="PRINTS" id="PR00706">
    <property type="entry name" value="PYROGLUPTASE"/>
</dbReference>
<dbReference type="PANTHER" id="PTHR23402:SF1">
    <property type="entry name" value="PYROGLUTAMYL-PEPTIDASE I"/>
    <property type="match status" value="1"/>
</dbReference>
<dbReference type="Proteomes" id="UP000301751">
    <property type="component" value="Unassembled WGS sequence"/>
</dbReference>
<feature type="active site" evidence="9 11">
    <location>
        <position position="145"/>
    </location>
</feature>
<gene>
    <name evidence="9 12" type="primary">pcp</name>
    <name evidence="12" type="ORF">AQPW35_23120</name>
</gene>
<evidence type="ECO:0000256" key="6">
    <source>
        <dbReference type="ARBA" id="ARBA00022670"/>
    </source>
</evidence>
<dbReference type="FunFam" id="3.40.630.20:FF:000001">
    <property type="entry name" value="Pyrrolidone-carboxylate peptidase"/>
    <property type="match status" value="1"/>
</dbReference>
<evidence type="ECO:0000256" key="11">
    <source>
        <dbReference type="PROSITE-ProRule" id="PRU10077"/>
    </source>
</evidence>
<dbReference type="Gene3D" id="3.40.630.20">
    <property type="entry name" value="Peptidase C15, pyroglutamyl peptidase I-like"/>
    <property type="match status" value="1"/>
</dbReference>
<feature type="active site" evidence="9 10">
    <location>
        <position position="82"/>
    </location>
</feature>
<evidence type="ECO:0000256" key="4">
    <source>
        <dbReference type="ARBA" id="ARBA00006641"/>
    </source>
</evidence>
<dbReference type="PROSITE" id="PS01334">
    <property type="entry name" value="PYRASE_CYS"/>
    <property type="match status" value="1"/>
</dbReference>
<dbReference type="InterPro" id="IPR000816">
    <property type="entry name" value="Peptidase_C15"/>
</dbReference>
<evidence type="ECO:0000313" key="12">
    <source>
        <dbReference type="EMBL" id="GCL63231.1"/>
    </source>
</evidence>
<evidence type="ECO:0000256" key="1">
    <source>
        <dbReference type="ARBA" id="ARBA00001770"/>
    </source>
</evidence>
<dbReference type="RefSeq" id="WP_228027076.1">
    <property type="nucleotide sequence ID" value="NZ_BJCL01000005.1"/>
</dbReference>
<accession>A0A480AP50</accession>
<keyword evidence="7 9" id="KW-0378">Hydrolase</keyword>
<dbReference type="NCBIfam" id="TIGR00504">
    <property type="entry name" value="pyro_pdase"/>
    <property type="match status" value="1"/>
</dbReference>
<dbReference type="AlphaFoldDB" id="A0A480AP50"/>
<keyword evidence="5 9" id="KW-0963">Cytoplasm</keyword>
<dbReference type="InterPro" id="IPR033694">
    <property type="entry name" value="PGPEP1_Cys_AS"/>
</dbReference>
<dbReference type="InterPro" id="IPR029762">
    <property type="entry name" value="PGP-I_bact-type"/>
</dbReference>
<name>A0A480AP50_9BURK</name>
<keyword evidence="8 9" id="KW-0788">Thiol protease</keyword>
<organism evidence="12 13">
    <name type="scientific">Pseudaquabacterium pictum</name>
    <dbReference type="NCBI Taxonomy" id="2315236"/>
    <lineage>
        <taxon>Bacteria</taxon>
        <taxon>Pseudomonadati</taxon>
        <taxon>Pseudomonadota</taxon>
        <taxon>Betaproteobacteria</taxon>
        <taxon>Burkholderiales</taxon>
        <taxon>Sphaerotilaceae</taxon>
        <taxon>Pseudaquabacterium</taxon>
    </lineage>
</organism>